<dbReference type="EMBL" id="RBAK01000001">
    <property type="protein sequence ID" value="RKN50407.1"/>
    <property type="molecule type" value="Genomic_DNA"/>
</dbReference>
<accession>A0A3A9ZSG8</accession>
<sequence length="162" mass="17482">MSDEPPVRVGLRVEDVGAAATFYEGFGFVPVGTVPGRDGKVLMAILRRGPLQLLVDALVGMPFPDSARERQTLAGPRGLGVVIGIEVEDVDEMARWCRVAGCVIGAGPLDAVWGERYVEVEDPYGYAWKFFQVLSGVRDDGLQATADAWLEAGNDKWVGRSS</sequence>
<organism evidence="2 3">
    <name type="scientific">Micromonospora endolithica</name>
    <dbReference type="NCBI Taxonomy" id="230091"/>
    <lineage>
        <taxon>Bacteria</taxon>
        <taxon>Bacillati</taxon>
        <taxon>Actinomycetota</taxon>
        <taxon>Actinomycetes</taxon>
        <taxon>Micromonosporales</taxon>
        <taxon>Micromonosporaceae</taxon>
        <taxon>Micromonospora</taxon>
    </lineage>
</organism>
<feature type="domain" description="VOC" evidence="1">
    <location>
        <begin position="5"/>
        <end position="133"/>
    </location>
</feature>
<proteinExistence type="predicted"/>
<reference evidence="2 3" key="1">
    <citation type="journal article" date="2004" name="Syst. Appl. Microbiol.">
        <title>Cryptoendolithic actinomycetes from antarctic sandstone rock samples: Micromonospora endolithica sp. nov. and two isolates related to Micromonospora coerulea Jensen 1932.</title>
        <authorList>
            <person name="Hirsch P."/>
            <person name="Mevs U."/>
            <person name="Kroppenstedt R.M."/>
            <person name="Schumann P."/>
            <person name="Stackebrandt E."/>
        </authorList>
    </citation>
    <scope>NUCLEOTIDE SEQUENCE [LARGE SCALE GENOMIC DNA]</scope>
    <source>
        <strain evidence="2 3">JCM 12677</strain>
    </source>
</reference>
<dbReference type="InterPro" id="IPR004360">
    <property type="entry name" value="Glyas_Fos-R_dOase_dom"/>
</dbReference>
<protein>
    <recommendedName>
        <fullName evidence="1">VOC domain-containing protein</fullName>
    </recommendedName>
</protein>
<dbReference type="SUPFAM" id="SSF54593">
    <property type="entry name" value="Glyoxalase/Bleomycin resistance protein/Dihydroxybiphenyl dioxygenase"/>
    <property type="match status" value="1"/>
</dbReference>
<comment type="caution">
    <text evidence="2">The sequence shown here is derived from an EMBL/GenBank/DDBJ whole genome shotgun (WGS) entry which is preliminary data.</text>
</comment>
<dbReference type="Gene3D" id="3.10.180.10">
    <property type="entry name" value="2,3-Dihydroxybiphenyl 1,2-Dioxygenase, domain 1"/>
    <property type="match status" value="1"/>
</dbReference>
<dbReference type="InterPro" id="IPR029068">
    <property type="entry name" value="Glyas_Bleomycin-R_OHBP_Dase"/>
</dbReference>
<dbReference type="OrthoDB" id="9798201at2"/>
<dbReference type="InterPro" id="IPR037523">
    <property type="entry name" value="VOC_core"/>
</dbReference>
<dbReference type="Pfam" id="PF00903">
    <property type="entry name" value="Glyoxalase"/>
    <property type="match status" value="1"/>
</dbReference>
<evidence type="ECO:0000313" key="3">
    <source>
        <dbReference type="Proteomes" id="UP000281726"/>
    </source>
</evidence>
<evidence type="ECO:0000259" key="1">
    <source>
        <dbReference type="PROSITE" id="PS51819"/>
    </source>
</evidence>
<dbReference type="PROSITE" id="PS51819">
    <property type="entry name" value="VOC"/>
    <property type="match status" value="1"/>
</dbReference>
<name>A0A3A9ZSG8_9ACTN</name>
<keyword evidence="3" id="KW-1185">Reference proteome</keyword>
<dbReference type="AlphaFoldDB" id="A0A3A9ZSG8"/>
<gene>
    <name evidence="2" type="ORF">D7223_00990</name>
</gene>
<evidence type="ECO:0000313" key="2">
    <source>
        <dbReference type="EMBL" id="RKN50407.1"/>
    </source>
</evidence>
<dbReference type="RefSeq" id="WP_120723800.1">
    <property type="nucleotide sequence ID" value="NZ_RBAK01000001.1"/>
</dbReference>
<dbReference type="Proteomes" id="UP000281726">
    <property type="component" value="Unassembled WGS sequence"/>
</dbReference>